<dbReference type="Pfam" id="PF07963">
    <property type="entry name" value="N_methyl"/>
    <property type="match status" value="1"/>
</dbReference>
<dbReference type="EMBL" id="NFJD01000001">
    <property type="protein sequence ID" value="OUO57340.1"/>
    <property type="molecule type" value="Genomic_DNA"/>
</dbReference>
<evidence type="ECO:0000256" key="1">
    <source>
        <dbReference type="SAM" id="Phobius"/>
    </source>
</evidence>
<keyword evidence="1" id="KW-0812">Transmembrane</keyword>
<dbReference type="InterPro" id="IPR045584">
    <property type="entry name" value="Pilin-like"/>
</dbReference>
<keyword evidence="1" id="KW-0472">Membrane</keyword>
<dbReference type="AlphaFoldDB" id="A0A1Y4DM25"/>
<dbReference type="RefSeq" id="WP_087286461.1">
    <property type="nucleotide sequence ID" value="NZ_NFJD01000001.1"/>
</dbReference>
<proteinExistence type="predicted"/>
<organism evidence="2 3">
    <name type="scientific">Candidatus Avelusimicrobium gallicola</name>
    <dbReference type="NCBI Taxonomy" id="2562704"/>
    <lineage>
        <taxon>Bacteria</taxon>
        <taxon>Pseudomonadati</taxon>
        <taxon>Elusimicrobiota</taxon>
        <taxon>Elusimicrobia</taxon>
        <taxon>Elusimicrobiales</taxon>
        <taxon>Elusimicrobiaceae</taxon>
        <taxon>Candidatus Avelusimicrobium</taxon>
    </lineage>
</organism>
<dbReference type="SUPFAM" id="SSF54523">
    <property type="entry name" value="Pili subunits"/>
    <property type="match status" value="1"/>
</dbReference>
<dbReference type="NCBIfam" id="TIGR02532">
    <property type="entry name" value="IV_pilin_GFxxxE"/>
    <property type="match status" value="1"/>
</dbReference>
<name>A0A1Y4DM25_9BACT</name>
<accession>A0A1Y4DM25</accession>
<evidence type="ECO:0000313" key="3">
    <source>
        <dbReference type="Proteomes" id="UP000196368"/>
    </source>
</evidence>
<keyword evidence="1" id="KW-1133">Transmembrane helix</keyword>
<comment type="caution">
    <text evidence="2">The sequence shown here is derived from an EMBL/GenBank/DDBJ whole genome shotgun (WGS) entry which is preliminary data.</text>
</comment>
<dbReference type="InterPro" id="IPR012902">
    <property type="entry name" value="N_methyl_site"/>
</dbReference>
<evidence type="ECO:0000313" key="2">
    <source>
        <dbReference type="EMBL" id="OUO57340.1"/>
    </source>
</evidence>
<protein>
    <recommendedName>
        <fullName evidence="4">Type II secretion system protein GspG C-terminal domain-containing protein</fullName>
    </recommendedName>
</protein>
<evidence type="ECO:0008006" key="4">
    <source>
        <dbReference type="Google" id="ProtNLM"/>
    </source>
</evidence>
<gene>
    <name evidence="2" type="ORF">B5F75_00770</name>
</gene>
<dbReference type="Gene3D" id="3.30.700.10">
    <property type="entry name" value="Glycoprotein, Type 4 Pilin"/>
    <property type="match status" value="1"/>
</dbReference>
<feature type="transmembrane region" description="Helical" evidence="1">
    <location>
        <begin position="6"/>
        <end position="28"/>
    </location>
</feature>
<sequence>MKKGFTLLELLVTVIIVAILSSVAVMYYGRFIERMRIAEADTAIGSAILSQERVFIKFQRYTPYWHQLDAGPLAVRTPKENNDFANGKLNTIYYTRGGMLSGKPKSGFAISFETDATGRWFAVARRVGDDTYTYRIVRPFDDTKSTCVPDWGNEKDLAICVDYMGVADAAQLSPDPMVPKVEGN</sequence>
<dbReference type="PROSITE" id="PS00409">
    <property type="entry name" value="PROKAR_NTER_METHYL"/>
    <property type="match status" value="1"/>
</dbReference>
<keyword evidence="3" id="KW-1185">Reference proteome</keyword>
<reference evidence="3" key="1">
    <citation type="submission" date="2017-04" db="EMBL/GenBank/DDBJ databases">
        <title>Function of individual gut microbiota members based on whole genome sequencing of pure cultures obtained from chicken caecum.</title>
        <authorList>
            <person name="Medvecky M."/>
            <person name="Cejkova D."/>
            <person name="Polansky O."/>
            <person name="Karasova D."/>
            <person name="Kubasova T."/>
            <person name="Cizek A."/>
            <person name="Rychlik I."/>
        </authorList>
    </citation>
    <scope>NUCLEOTIDE SEQUENCE [LARGE SCALE GENOMIC DNA]</scope>
    <source>
        <strain evidence="3">An273</strain>
    </source>
</reference>
<dbReference type="Proteomes" id="UP000196368">
    <property type="component" value="Unassembled WGS sequence"/>
</dbReference>